<comment type="caution">
    <text evidence="1">The sequence shown here is derived from an EMBL/GenBank/DDBJ whole genome shotgun (WGS) entry which is preliminary data.</text>
</comment>
<dbReference type="Proteomes" id="UP001229346">
    <property type="component" value="Unassembled WGS sequence"/>
</dbReference>
<evidence type="ECO:0000313" key="2">
    <source>
        <dbReference type="Proteomes" id="UP001229346"/>
    </source>
</evidence>
<proteinExistence type="predicted"/>
<dbReference type="EMBL" id="JAUSSU010000012">
    <property type="protein sequence ID" value="MDQ0115638.1"/>
    <property type="molecule type" value="Genomic_DNA"/>
</dbReference>
<keyword evidence="2" id="KW-1185">Reference proteome</keyword>
<accession>A0ABT9U7U7</accession>
<protein>
    <submittedName>
        <fullName evidence="1">Uncharacterized protein</fullName>
    </submittedName>
</protein>
<gene>
    <name evidence="1" type="ORF">J2T15_005105</name>
</gene>
<reference evidence="1 2" key="1">
    <citation type="submission" date="2023-07" db="EMBL/GenBank/DDBJ databases">
        <title>Sorghum-associated microbial communities from plants grown in Nebraska, USA.</title>
        <authorList>
            <person name="Schachtman D."/>
        </authorList>
    </citation>
    <scope>NUCLEOTIDE SEQUENCE [LARGE SCALE GENOMIC DNA]</scope>
    <source>
        <strain evidence="1 2">CC482</strain>
    </source>
</reference>
<evidence type="ECO:0000313" key="1">
    <source>
        <dbReference type="EMBL" id="MDQ0115638.1"/>
    </source>
</evidence>
<organism evidence="1 2">
    <name type="scientific">Paenibacillus harenae</name>
    <dbReference type="NCBI Taxonomy" id="306543"/>
    <lineage>
        <taxon>Bacteria</taxon>
        <taxon>Bacillati</taxon>
        <taxon>Bacillota</taxon>
        <taxon>Bacilli</taxon>
        <taxon>Bacillales</taxon>
        <taxon>Paenibacillaceae</taxon>
        <taxon>Paenibacillus</taxon>
    </lineage>
</organism>
<name>A0ABT9U7U7_PAEHA</name>
<sequence length="161" mass="18109">MYKLLLILMMMTVWGSIHMMQVEEELAMQTLFLGKHAINRAAHAAAQQIDETALGNGELRIAPAEAATAAATYLQYNLRLNEAGEPLPDSFLREPVELAVFEIVNSEETFPYVYRNDSYNYEVTLNRPSVVIIAKVAYPRAFRILEPIEWYIKGAAELTAG</sequence>